<proteinExistence type="predicted"/>
<feature type="chain" id="PRO_5031572959" description="Halovibrin HvnA" evidence="1">
    <location>
        <begin position="24"/>
        <end position="290"/>
    </location>
</feature>
<gene>
    <name evidence="2" type="ORF">IZU98_17805</name>
</gene>
<feature type="signal peptide" evidence="1">
    <location>
        <begin position="1"/>
        <end position="23"/>
    </location>
</feature>
<evidence type="ECO:0008006" key="4">
    <source>
        <dbReference type="Google" id="ProtNLM"/>
    </source>
</evidence>
<sequence>MLHLQIRSLLATAVLAATASAQASIGAQTAARMQENYNATPTQCEGNAVPAHACSGVLLRSTVPSPYYHTWHHSQNSKDKGGVSFSYLRSDLPTTGLAADGRSGFTLYPLIQRPAGSLRYEMLCAWPTDGDTWERDNRGCGDNRQTPERETACHEQGVHTAEDWIARFRLTGDYKRQCAFDIRRARIPERAEAFHQTLRTQRLFADELPFVWNEIVIGAWDEARAGELPIQSFFYIDGESGALEQAQADQKDWHRTHGGFIPVIKVRLPWQAGERATFTYHDRDQAVAAP</sequence>
<evidence type="ECO:0000313" key="3">
    <source>
        <dbReference type="Proteomes" id="UP000594430"/>
    </source>
</evidence>
<reference evidence="2 3" key="1">
    <citation type="submission" date="2020-11" db="EMBL/GenBank/DDBJ databases">
        <title>Pseudomonas fulva producing VIM-24.</title>
        <authorList>
            <person name="Liu S."/>
        </authorList>
    </citation>
    <scope>NUCLEOTIDE SEQUENCE [LARGE SCALE GENOMIC DNA]</scope>
    <source>
        <strain evidence="2 3">ZDHY414</strain>
    </source>
</reference>
<dbReference type="Proteomes" id="UP000594430">
    <property type="component" value="Chromosome"/>
</dbReference>
<accession>A0A7S9Q7E6</accession>
<dbReference type="GeneID" id="93443527"/>
<evidence type="ECO:0000256" key="1">
    <source>
        <dbReference type="SAM" id="SignalP"/>
    </source>
</evidence>
<protein>
    <recommendedName>
        <fullName evidence="4">Halovibrin HvnA</fullName>
    </recommendedName>
</protein>
<name>A0A7S9Q7E6_9PSED</name>
<keyword evidence="1" id="KW-0732">Signal</keyword>
<evidence type="ECO:0000313" key="2">
    <source>
        <dbReference type="EMBL" id="QPH48230.1"/>
    </source>
</evidence>
<dbReference type="EMBL" id="CP064946">
    <property type="protein sequence ID" value="QPH48230.1"/>
    <property type="molecule type" value="Genomic_DNA"/>
</dbReference>
<dbReference type="RefSeq" id="WP_088523084.1">
    <property type="nucleotide sequence ID" value="NZ_BQHM01000007.1"/>
</dbReference>
<dbReference type="AlphaFoldDB" id="A0A7S9Q7E6"/>
<organism evidence="2 3">
    <name type="scientific">Pseudomonas fulva</name>
    <dbReference type="NCBI Taxonomy" id="47880"/>
    <lineage>
        <taxon>Bacteria</taxon>
        <taxon>Pseudomonadati</taxon>
        <taxon>Pseudomonadota</taxon>
        <taxon>Gammaproteobacteria</taxon>
        <taxon>Pseudomonadales</taxon>
        <taxon>Pseudomonadaceae</taxon>
        <taxon>Pseudomonas</taxon>
    </lineage>
</organism>